<dbReference type="RefSeq" id="WP_320262815.1">
    <property type="nucleotide sequence ID" value="NZ_JAVIIX010000025.1"/>
</dbReference>
<evidence type="ECO:0000259" key="2">
    <source>
        <dbReference type="Pfam" id="PF03446"/>
    </source>
</evidence>
<dbReference type="Pfam" id="PF14833">
    <property type="entry name" value="NAD_binding_11"/>
    <property type="match status" value="1"/>
</dbReference>
<dbReference type="InterPro" id="IPR013328">
    <property type="entry name" value="6PGD_dom2"/>
</dbReference>
<keyword evidence="4" id="KW-0560">Oxidoreductase</keyword>
<dbReference type="GO" id="GO:0016491">
    <property type="term" value="F:oxidoreductase activity"/>
    <property type="evidence" value="ECO:0007669"/>
    <property type="project" value="UniProtKB-KW"/>
</dbReference>
<dbReference type="SUPFAM" id="SSF51735">
    <property type="entry name" value="NAD(P)-binding Rossmann-fold domains"/>
    <property type="match status" value="1"/>
</dbReference>
<dbReference type="Pfam" id="PF03446">
    <property type="entry name" value="NAD_binding_2"/>
    <property type="match status" value="1"/>
</dbReference>
<dbReference type="Proteomes" id="UP001271780">
    <property type="component" value="Unassembled WGS sequence"/>
</dbReference>
<evidence type="ECO:0000259" key="3">
    <source>
        <dbReference type="Pfam" id="PF14833"/>
    </source>
</evidence>
<organism evidence="4 5">
    <name type="scientific">Mesorhizobium dulcispinae</name>
    <dbReference type="NCBI Taxonomy" id="3072316"/>
    <lineage>
        <taxon>Bacteria</taxon>
        <taxon>Pseudomonadati</taxon>
        <taxon>Pseudomonadota</taxon>
        <taxon>Alphaproteobacteria</taxon>
        <taxon>Hyphomicrobiales</taxon>
        <taxon>Phyllobacteriaceae</taxon>
        <taxon>Mesorhizobium</taxon>
    </lineage>
</organism>
<accession>A0ABU4XMQ6</accession>
<feature type="compositionally biased region" description="Basic and acidic residues" evidence="1">
    <location>
        <begin position="47"/>
        <end position="56"/>
    </location>
</feature>
<dbReference type="Gene3D" id="1.10.1040.10">
    <property type="entry name" value="N-(1-d-carboxylethyl)-l-norvaline Dehydrogenase, domain 2"/>
    <property type="match status" value="1"/>
</dbReference>
<dbReference type="PANTHER" id="PTHR43060:SF15">
    <property type="entry name" value="3-HYDROXYISOBUTYRATE DEHYDROGENASE-LIKE 1, MITOCHONDRIAL-RELATED"/>
    <property type="match status" value="1"/>
</dbReference>
<dbReference type="EC" id="1.1.-.-" evidence="4"/>
<protein>
    <submittedName>
        <fullName evidence="4">NAD(P)-dependent oxidoreductase</fullName>
        <ecNumber evidence="4">1.1.-.-</ecNumber>
    </submittedName>
</protein>
<feature type="region of interest" description="Disordered" evidence="1">
    <location>
        <begin position="33"/>
        <end position="58"/>
    </location>
</feature>
<sequence>MIRFVILLSTSLGDYVYCRTIWRSAIACQPRSAKTFSSNRPPTGRAGADHQQRQGRNDMTTTAARENIGFIGLGLMGHGIAKNIVDKGYPLTFLGRKNRKPAEDLLGRGAKEVATSKEVAAASDIVFICVTGSREVEAIIRGPGGLKEGLRKGSVVVDCSTSDPVSTVALAAELKALGVDYVDAPLSRTPKEAWEGTLDAMVGAADAVFARLKPVIDTWAGRIVHIGDTGDGHRMKLLNNFISLGYAAIYSEALALAQKVGISPPRFDSVIRNGRMDCGFYQTFMRWTLEGDRDAHKFSIANAFKDLTYLESMAGAAGIANPLGNATKNSFATAFAAGPAEQYVPMLATHIGKLNGVDLMPSKDGVKQTI</sequence>
<comment type="caution">
    <text evidence="4">The sequence shown here is derived from an EMBL/GenBank/DDBJ whole genome shotgun (WGS) entry which is preliminary data.</text>
</comment>
<dbReference type="InterPro" id="IPR008927">
    <property type="entry name" value="6-PGluconate_DH-like_C_sf"/>
</dbReference>
<dbReference type="SUPFAM" id="SSF48179">
    <property type="entry name" value="6-phosphogluconate dehydrogenase C-terminal domain-like"/>
    <property type="match status" value="1"/>
</dbReference>
<gene>
    <name evidence="4" type="ORF">RFM27_28560</name>
</gene>
<name>A0ABU4XMQ6_9HYPH</name>
<evidence type="ECO:0000313" key="5">
    <source>
        <dbReference type="Proteomes" id="UP001271780"/>
    </source>
</evidence>
<reference evidence="4 5" key="1">
    <citation type="submission" date="2023-08" db="EMBL/GenBank/DDBJ databases">
        <title>Implementing the SeqCode for naming new Mesorhizobium species isolated from Vachellia karroo root nodules.</title>
        <authorList>
            <person name="Van Lill M."/>
        </authorList>
    </citation>
    <scope>NUCLEOTIDE SEQUENCE [LARGE SCALE GENOMIC DNA]</scope>
    <source>
        <strain evidence="4 5">VK23A</strain>
    </source>
</reference>
<keyword evidence="5" id="KW-1185">Reference proteome</keyword>
<dbReference type="InterPro" id="IPR036291">
    <property type="entry name" value="NAD(P)-bd_dom_sf"/>
</dbReference>
<evidence type="ECO:0000256" key="1">
    <source>
        <dbReference type="SAM" id="MobiDB-lite"/>
    </source>
</evidence>
<evidence type="ECO:0000313" key="4">
    <source>
        <dbReference type="EMBL" id="MDX8476041.1"/>
    </source>
</evidence>
<dbReference type="InterPro" id="IPR006115">
    <property type="entry name" value="6PGDH_NADP-bd"/>
</dbReference>
<dbReference type="EMBL" id="JAVIIZ010000026">
    <property type="protein sequence ID" value="MDX8476041.1"/>
    <property type="molecule type" value="Genomic_DNA"/>
</dbReference>
<dbReference type="PANTHER" id="PTHR43060">
    <property type="entry name" value="3-HYDROXYISOBUTYRATE DEHYDROGENASE-LIKE 1, MITOCHONDRIAL-RELATED"/>
    <property type="match status" value="1"/>
</dbReference>
<feature type="domain" description="3-hydroxyisobutyrate dehydrogenase-like NAD-binding" evidence="3">
    <location>
        <begin position="230"/>
        <end position="341"/>
    </location>
</feature>
<feature type="domain" description="6-phosphogluconate dehydrogenase NADP-binding" evidence="2">
    <location>
        <begin position="67"/>
        <end position="227"/>
    </location>
</feature>
<dbReference type="InterPro" id="IPR029154">
    <property type="entry name" value="HIBADH-like_NADP-bd"/>
</dbReference>
<dbReference type="Gene3D" id="3.40.50.720">
    <property type="entry name" value="NAD(P)-binding Rossmann-like Domain"/>
    <property type="match status" value="1"/>
</dbReference>
<proteinExistence type="predicted"/>